<evidence type="ECO:0000313" key="3">
    <source>
        <dbReference type="Proteomes" id="UP000679779"/>
    </source>
</evidence>
<keyword evidence="1" id="KW-0812">Transmembrane</keyword>
<name>A0A920CET0_9BACL</name>
<dbReference type="AlphaFoldDB" id="A0A920CET0"/>
<gene>
    <name evidence="2" type="ORF">J2TS6_51880</name>
</gene>
<organism evidence="2 3">
    <name type="scientific">Paenibacillus albilobatus</name>
    <dbReference type="NCBI Taxonomy" id="2716884"/>
    <lineage>
        <taxon>Bacteria</taxon>
        <taxon>Bacillati</taxon>
        <taxon>Bacillota</taxon>
        <taxon>Bacilli</taxon>
        <taxon>Bacillales</taxon>
        <taxon>Paenibacillaceae</taxon>
        <taxon>Paenibacillus</taxon>
    </lineage>
</organism>
<reference evidence="2" key="1">
    <citation type="submission" date="2021-03" db="EMBL/GenBank/DDBJ databases">
        <title>Antimicrobial resistance genes in bacteria isolated from Japanese honey, and their potential for conferring macrolide and lincosamide resistance in the American foulbrood pathogen Paenibacillus larvae.</title>
        <authorList>
            <person name="Okamoto M."/>
            <person name="Kumagai M."/>
            <person name="Kanamori H."/>
            <person name="Takamatsu D."/>
        </authorList>
    </citation>
    <scope>NUCLEOTIDE SEQUENCE</scope>
    <source>
        <strain evidence="2">J2TS6</strain>
    </source>
</reference>
<feature type="transmembrane region" description="Helical" evidence="1">
    <location>
        <begin position="36"/>
        <end position="59"/>
    </location>
</feature>
<accession>A0A920CET0</accession>
<comment type="caution">
    <text evidence="2">The sequence shown here is derived from an EMBL/GenBank/DDBJ whole genome shotgun (WGS) entry which is preliminary data.</text>
</comment>
<evidence type="ECO:0000256" key="1">
    <source>
        <dbReference type="SAM" id="Phobius"/>
    </source>
</evidence>
<keyword evidence="1" id="KW-1133">Transmembrane helix</keyword>
<proteinExistence type="predicted"/>
<dbReference type="RefSeq" id="WP_160043452.1">
    <property type="nucleotide sequence ID" value="NZ_BORQ01000008.1"/>
</dbReference>
<keyword evidence="1" id="KW-0472">Membrane</keyword>
<sequence>MGNALFRRRHHYLQALNRAVPVLSAAVIKRFGHGRFFIAMLFIIVTISCLFPVLLRWVLLDFTFEFTQIKGAAGAATKKDSPRL</sequence>
<dbReference type="Proteomes" id="UP000679779">
    <property type="component" value="Unassembled WGS sequence"/>
</dbReference>
<dbReference type="EMBL" id="BORQ01000008">
    <property type="protein sequence ID" value="GIO34047.1"/>
    <property type="molecule type" value="Genomic_DNA"/>
</dbReference>
<evidence type="ECO:0000313" key="2">
    <source>
        <dbReference type="EMBL" id="GIO34047.1"/>
    </source>
</evidence>
<keyword evidence="3" id="KW-1185">Reference proteome</keyword>
<protein>
    <submittedName>
        <fullName evidence="2">Uncharacterized protein</fullName>
    </submittedName>
</protein>